<dbReference type="CDD" id="cd00267">
    <property type="entry name" value="ABC_ATPase"/>
    <property type="match status" value="1"/>
</dbReference>
<name>A0A818UPR5_9BILA</name>
<evidence type="ECO:0000313" key="3">
    <source>
        <dbReference type="Proteomes" id="UP000663865"/>
    </source>
</evidence>
<dbReference type="InterPro" id="IPR007111">
    <property type="entry name" value="NACHT_NTPase"/>
</dbReference>
<feature type="domain" description="NACHT" evidence="1">
    <location>
        <begin position="486"/>
        <end position="624"/>
    </location>
</feature>
<protein>
    <recommendedName>
        <fullName evidence="1">NACHT domain-containing protein</fullName>
    </recommendedName>
</protein>
<accession>A0A818UPR5</accession>
<proteinExistence type="predicted"/>
<reference evidence="2" key="1">
    <citation type="submission" date="2021-02" db="EMBL/GenBank/DDBJ databases">
        <authorList>
            <person name="Nowell W R."/>
        </authorList>
    </citation>
    <scope>NUCLEOTIDE SEQUENCE</scope>
</reference>
<gene>
    <name evidence="2" type="ORF">KIK155_LOCUS26233</name>
</gene>
<comment type="caution">
    <text evidence="2">The sequence shown here is derived from an EMBL/GenBank/DDBJ whole genome shotgun (WGS) entry which is preliminary data.</text>
</comment>
<organism evidence="2 3">
    <name type="scientific">Rotaria socialis</name>
    <dbReference type="NCBI Taxonomy" id="392032"/>
    <lineage>
        <taxon>Eukaryota</taxon>
        <taxon>Metazoa</taxon>
        <taxon>Spiralia</taxon>
        <taxon>Gnathifera</taxon>
        <taxon>Rotifera</taxon>
        <taxon>Eurotatoria</taxon>
        <taxon>Bdelloidea</taxon>
        <taxon>Philodinida</taxon>
        <taxon>Philodinidae</taxon>
        <taxon>Rotaria</taxon>
    </lineage>
</organism>
<dbReference type="Gene3D" id="3.40.50.300">
    <property type="entry name" value="P-loop containing nucleotide triphosphate hydrolases"/>
    <property type="match status" value="1"/>
</dbReference>
<evidence type="ECO:0000259" key="1">
    <source>
        <dbReference type="PROSITE" id="PS50837"/>
    </source>
</evidence>
<dbReference type="EMBL" id="CAJNYV010004800">
    <property type="protein sequence ID" value="CAF3694782.1"/>
    <property type="molecule type" value="Genomic_DNA"/>
</dbReference>
<evidence type="ECO:0000313" key="2">
    <source>
        <dbReference type="EMBL" id="CAF3694782.1"/>
    </source>
</evidence>
<dbReference type="SUPFAM" id="SSF56399">
    <property type="entry name" value="ADP-ribosylation"/>
    <property type="match status" value="1"/>
</dbReference>
<dbReference type="SUPFAM" id="SSF52540">
    <property type="entry name" value="P-loop containing nucleoside triphosphate hydrolases"/>
    <property type="match status" value="1"/>
</dbReference>
<dbReference type="Pfam" id="PF05729">
    <property type="entry name" value="NACHT"/>
    <property type="match status" value="1"/>
</dbReference>
<dbReference type="InterPro" id="IPR027417">
    <property type="entry name" value="P-loop_NTPase"/>
</dbReference>
<dbReference type="Gene3D" id="3.90.176.10">
    <property type="entry name" value="Toxin ADP-ribosyltransferase, Chain A, domain 1"/>
    <property type="match status" value="1"/>
</dbReference>
<dbReference type="PROSITE" id="PS50837">
    <property type="entry name" value="NACHT"/>
    <property type="match status" value="1"/>
</dbReference>
<sequence length="2483" mass="286344">MAHFEMRRHDVEARLRFVDDITKNTATFDLFSSSGEGATISTDTERPEWFDRYINAHRIAENNRDYMRKWLTKFSLSKILNHVKCDYIDKMNILQDGKKHGIINDLFSFAIEYEDPLYLINAYTAATPFCGQLNRDLAKTGSDFRFECDLSSNYQDDQLPLGIGQYLFAAALIHHRSIEPYCHTGITYRGMNLTQQELQQYKPGARILTRSFLSTSKNVNVPSLFLAFNNPNVLPVVAVYQIAQASSSLIVSSMSVFEEEEEVIILPFVAFTVKKVEIDSFEFKSNFATKVYLDEVQPTTSVNLHTANSSLDELGVVTDRNPTFDRETYSQLQKERARKQPCRKSLWYLNEHFSDSLALYIEKCLALHSHIHLINLVKNWDDVTLRLFGEHMERNDNLIKKQRRSLENLSIPLQNISRLVIPDKTLAFEREQAEFRILNNTRNAFDNGALYRLVAEMPFLPTIAERDNMSERELAVDIVDIIREKRWLVILGDPGSGKTTLARWLTMLSAQAFKQNKKQIEDNHKTPCLGPVRLPILVRVGDIAKALSLDPCLSFLDCLCHPTWFGEILCARHEEFIREYILQGHTLIIIDGLDELPSKRQRQYIVSLIRDFIHKHVLSPSSFVSAFDDASLVELSPDDKPVNIGGNQLIVTSRIVGYYAQPLAGDFIAHYLLAPLSNDAARIFIDHWFLNVNYEISRVIFSDVRTDALKNVGFQESWQKISNDLTEKLSISNGLSYLASNPLLLSVVCFLTLERSVEFLPLKRIHLYHAATESMLKVWEARGAYISPEILTYLLADIAVNILQNSPSGLIEEFDLIGNCRTSLKMYRAHVEHSSENTKQNRQIVADFLRMISQDVGLIVPRGLCVYGFLHLTFQEYFVCLYLVRSAANETFPSITHLTVTEVVNRFLRYIADPRFRIPLLLGLNWISWKWATDHYNLFCEQLIYGDNERFSARLPLCSFLLMTAFSELEYLPPSKVICSVLNNFMTASLANDWIIRYEVFLQYLLTSLSSLPVDLVAEWLYMYIISTSSNNVEKIIQILLQLLKNESTTPPWLDRRLCAFLSNQLYTDDMRKEYTIDSVLARISHLNSQLLPSSDGDLYECFLEHHVHVEQIPPALLATIIALHGGLRRFNNEQGLVSVDFSPLSMHRHSSLDSELIRCLTKQQSVESFSEYCRTKIEQLDSDDTSSSAIDLFIAWFCLQGVKQPWIFEPFSSRPAFLIVIARFKRIMCYLHDLYITDDYTRKTDIPSIFKIEATNIIDRYIKSCILTDKANILETQELTPIQDLLPLMESVSISLARLMRKYPCFDLDSPPSSLSESFEADLGVISEKRLLNLEFPEIFQNIDFILKICNVQVSMTTSQSVALADFFHIMCIRSNSGADVELTDDFDPQPAYFSDGIYMMLLYHDNISLLLACLPQHLRALFACLLENSNLNMHGLPLTCMLIETLLNINSLQMNPIAYSLLLTIFQRQFAKHDLASCFVAFLCTIDKREILDYAMKFDELLYSTDHGAKFSALMAYGEAKKDKLNDVLTTERQRVKAARRHDPRQYNQDHRSKFDRDIDLELYVGTISIAVIYKVQYDVLDQNLFSLVDESIENAFSITDPVLRVHALNIIYRFVGYTKDRFGFEFESFRLITREQRELIESEITSSLKQFAIQVSIQEHVFMLMQCFNYNHYDWYFLGSQEFIDQLFQRLGNETNLDHMKCLEAICTAILFIDDRKILSVRPFIYRFMCEYVRSHQLNIKLFDFNSAVYQRIFSVIHSSWNSVLLSSMYLIELGVDVCTLPRWFKQMTDKSEDSRAVKCVSLLKMCHSGLLQEAAVAINRFLVWQAANGVNESEIFHLERALRMVKDYSMTDNCPVHEWLKYNKHPQLYPFAAYAAFFLLRAEQPNLCGLKICFELFYDAPDYFQQQALKCLTYVKITSSHLNMQQLTTLIQLLLDYRLHSSRLFQISTSVQIDIDRAEHVDLIMEWEVERIRLKMALMEIDEKQDQYILQHGLILTNRNLFVSLLQFRFNVSSVDAESHFVYYVNTVLARLPTIDGENVQWSTSDQELVMELLTYIVRHWYLEWYQYHTWHAATTQLLVNSLAILADTCSISSLAKAAVLSLRCCPSGDVIARKHLESLLTKSTHVDNRDKNDELPEQLSLSETRLSVITEATIGSLFSLDLISDENKDHSLLNKYEKYYLSLCYRALLSVAEDISSFPQIRKRLCKLIIQHAKILLKRFIEDFITSISYFTNELCLETHPTYVSVAAEIMSQMPTAFQVAVQESRVSEETFKHALICTSKQINSERQLSCLQMLSMYGDLTVSFAELFLNIASHESYVFDEVFDNIQYIRRVAGRHVVDLLIASLADVSFQRRYTAALLLLQLARNDEVSKIEIQKAFIQVTDEPLSKLDHVYIGEGFGKKSSSIYERSETDEYLDQALFNLLMKLSFAENELSDQSRKLFGFKEMSTDEHVESIENAGKAYGSYVFCTREVKISYD</sequence>
<dbReference type="Proteomes" id="UP000663865">
    <property type="component" value="Unassembled WGS sequence"/>
</dbReference>